<protein>
    <submittedName>
        <fullName evidence="1">CopG family transcriptional regulator</fullName>
    </submittedName>
</protein>
<dbReference type="AlphaFoldDB" id="A0A4Q1U1A0"/>
<gene>
    <name evidence="1" type="ORF">B5P46_21445</name>
</gene>
<organism evidence="1 2">
    <name type="scientific">Rhizobium leguminosarum</name>
    <dbReference type="NCBI Taxonomy" id="384"/>
    <lineage>
        <taxon>Bacteria</taxon>
        <taxon>Pseudomonadati</taxon>
        <taxon>Pseudomonadota</taxon>
        <taxon>Alphaproteobacteria</taxon>
        <taxon>Hyphomicrobiales</taxon>
        <taxon>Rhizobiaceae</taxon>
        <taxon>Rhizobium/Agrobacterium group</taxon>
        <taxon>Rhizobium</taxon>
    </lineage>
</organism>
<proteinExistence type="predicted"/>
<sequence length="75" mass="8590">MKTTLAIDDDVLDAAREIAERQEKNLGEVISDLARRSLEMQQLAPRRNGVPLIKRKPTGRTITPEFVNELRDEYP</sequence>
<evidence type="ECO:0000313" key="2">
    <source>
        <dbReference type="Proteomes" id="UP000290767"/>
    </source>
</evidence>
<dbReference type="EMBL" id="MZMU01000012">
    <property type="protein sequence ID" value="RXT24437.1"/>
    <property type="molecule type" value="Genomic_DNA"/>
</dbReference>
<comment type="caution">
    <text evidence="1">The sequence shown here is derived from an EMBL/GenBank/DDBJ whole genome shotgun (WGS) entry which is preliminary data.</text>
</comment>
<name>A0A4Q1U1A0_RHILE</name>
<dbReference type="Proteomes" id="UP000290767">
    <property type="component" value="Unassembled WGS sequence"/>
</dbReference>
<reference evidence="1 2" key="1">
    <citation type="submission" date="2017-03" db="EMBL/GenBank/DDBJ databases">
        <authorList>
            <person name="Safronova V.I."/>
            <person name="Sazanova A.L."/>
            <person name="Chirak E.R."/>
        </authorList>
    </citation>
    <scope>NUCLEOTIDE SEQUENCE [LARGE SCALE GENOMIC DNA]</scope>
    <source>
        <strain evidence="1 2">Tri-43</strain>
    </source>
</reference>
<evidence type="ECO:0000313" key="1">
    <source>
        <dbReference type="EMBL" id="RXT24437.1"/>
    </source>
</evidence>
<accession>A0A4Q1U1A0</accession>
<dbReference type="RefSeq" id="WP_017988477.1">
    <property type="nucleotide sequence ID" value="NZ_JAAXFN010000001.1"/>
</dbReference>